<evidence type="ECO:0000313" key="2">
    <source>
        <dbReference type="EMBL" id="GGV92496.1"/>
    </source>
</evidence>
<name>A0ABQ2W7P6_9ACTN</name>
<proteinExistence type="predicted"/>
<gene>
    <name evidence="2" type="ORF">GCM10015535_53570</name>
</gene>
<feature type="chain" id="PRO_5046855084" description="Peptidase" evidence="1">
    <location>
        <begin position="37"/>
        <end position="454"/>
    </location>
</feature>
<dbReference type="EMBL" id="BMTF01000022">
    <property type="protein sequence ID" value="GGV92496.1"/>
    <property type="molecule type" value="Genomic_DNA"/>
</dbReference>
<protein>
    <recommendedName>
        <fullName evidence="4">Peptidase</fullName>
    </recommendedName>
</protein>
<evidence type="ECO:0000313" key="3">
    <source>
        <dbReference type="Proteomes" id="UP000660675"/>
    </source>
</evidence>
<feature type="signal peptide" evidence="1">
    <location>
        <begin position="1"/>
        <end position="36"/>
    </location>
</feature>
<keyword evidence="1" id="KW-0732">Signal</keyword>
<keyword evidence="3" id="KW-1185">Reference proteome</keyword>
<reference evidence="3" key="1">
    <citation type="journal article" date="2019" name="Int. J. Syst. Evol. Microbiol.">
        <title>The Global Catalogue of Microorganisms (GCM) 10K type strain sequencing project: providing services to taxonomists for standard genome sequencing and annotation.</title>
        <authorList>
            <consortium name="The Broad Institute Genomics Platform"/>
            <consortium name="The Broad Institute Genome Sequencing Center for Infectious Disease"/>
            <person name="Wu L."/>
            <person name="Ma J."/>
        </authorList>
    </citation>
    <scope>NUCLEOTIDE SEQUENCE [LARGE SCALE GENOMIC DNA]</scope>
    <source>
        <strain evidence="3">JCM 4376</strain>
    </source>
</reference>
<organism evidence="2 3">
    <name type="scientific">Streptomyces gelaticus</name>
    <dbReference type="NCBI Taxonomy" id="285446"/>
    <lineage>
        <taxon>Bacteria</taxon>
        <taxon>Bacillati</taxon>
        <taxon>Actinomycetota</taxon>
        <taxon>Actinomycetes</taxon>
        <taxon>Kitasatosporales</taxon>
        <taxon>Streptomycetaceae</taxon>
        <taxon>Streptomyces</taxon>
    </lineage>
</organism>
<sequence length="454" mass="46732">MKPVSARRTARLGVRAAAAAAAAGLLTAGLAAPAFAQEQTDQLWIQAPNEQNLQLGGDASEGSPLDIGLYHDNDNFAVTDGRLSVDISGVAGVADVTWPDNCAPTGTTALCTVPEVPVIGDTYSPQVHLTLRVADGAAVGAQGRITYAAVATGGPDGTLEAPRDSFDTTVTVGSGPDLSLGEIAPVKGLQPGAVRTVPFAVTNKGGERSEGLTVSFTASYGLDFLTKYAECTYGTTGGDYAPMSQATCSFDQVIEPGDSFALPTPLQVALAAHAYTERLDISVEPGNGAADLWDEDNYTIASFRAVNTADFAAQGAQVTGGAGETVTAELGFRNNGPAWIGNLGSGDPVAAVDLTVPEGATVTSAPADCEPRTLSGGYYPQRTGAPRYSCEMPYWALPDTTRSLPFQLRIDRVVPDATGRVMLTTGGSSPATFPFDPQPANNTAQLVLNATPTA</sequence>
<evidence type="ECO:0000256" key="1">
    <source>
        <dbReference type="SAM" id="SignalP"/>
    </source>
</evidence>
<comment type="caution">
    <text evidence="2">The sequence shown here is derived from an EMBL/GenBank/DDBJ whole genome shotgun (WGS) entry which is preliminary data.</text>
</comment>
<evidence type="ECO:0008006" key="4">
    <source>
        <dbReference type="Google" id="ProtNLM"/>
    </source>
</evidence>
<dbReference type="RefSeq" id="WP_189546811.1">
    <property type="nucleotide sequence ID" value="NZ_BMTF01000022.1"/>
</dbReference>
<dbReference type="Proteomes" id="UP000660675">
    <property type="component" value="Unassembled WGS sequence"/>
</dbReference>
<accession>A0ABQ2W7P6</accession>